<dbReference type="Gene3D" id="3.40.367.20">
    <property type="match status" value="1"/>
</dbReference>
<dbReference type="GO" id="GO:0001678">
    <property type="term" value="P:intracellular glucose homeostasis"/>
    <property type="evidence" value="ECO:0007669"/>
    <property type="project" value="InterPro"/>
</dbReference>
<name>A0A8J9YGQ0_9NEOP</name>
<dbReference type="PANTHER" id="PTHR19443">
    <property type="entry name" value="HEXOKINASE"/>
    <property type="match status" value="1"/>
</dbReference>
<dbReference type="InterPro" id="IPR022672">
    <property type="entry name" value="Hexokinase_N"/>
</dbReference>
<protein>
    <recommendedName>
        <fullName evidence="12">Phosphotransferase</fullName>
        <ecNumber evidence="12">2.7.1.-</ecNumber>
    </recommendedName>
</protein>
<organism evidence="16 17">
    <name type="scientific">Brenthis ino</name>
    <name type="common">lesser marbled fritillary</name>
    <dbReference type="NCBI Taxonomy" id="405034"/>
    <lineage>
        <taxon>Eukaryota</taxon>
        <taxon>Metazoa</taxon>
        <taxon>Ecdysozoa</taxon>
        <taxon>Arthropoda</taxon>
        <taxon>Hexapoda</taxon>
        <taxon>Insecta</taxon>
        <taxon>Pterygota</taxon>
        <taxon>Neoptera</taxon>
        <taxon>Endopterygota</taxon>
        <taxon>Lepidoptera</taxon>
        <taxon>Glossata</taxon>
        <taxon>Ditrysia</taxon>
        <taxon>Papilionoidea</taxon>
        <taxon>Nymphalidae</taxon>
        <taxon>Heliconiinae</taxon>
        <taxon>Argynnini</taxon>
        <taxon>Brenthis</taxon>
    </lineage>
</organism>
<feature type="non-terminal residue" evidence="16">
    <location>
        <position position="547"/>
    </location>
</feature>
<evidence type="ECO:0000256" key="1">
    <source>
        <dbReference type="ARBA" id="ARBA00004888"/>
    </source>
</evidence>
<comment type="similarity">
    <text evidence="3 12">Belongs to the hexokinase family.</text>
</comment>
<evidence type="ECO:0000259" key="15">
    <source>
        <dbReference type="Pfam" id="PF03727"/>
    </source>
</evidence>
<dbReference type="GO" id="GO:0005829">
    <property type="term" value="C:cytosol"/>
    <property type="evidence" value="ECO:0007669"/>
    <property type="project" value="TreeGrafter"/>
</dbReference>
<reference evidence="16" key="1">
    <citation type="submission" date="2021-12" db="EMBL/GenBank/DDBJ databases">
        <authorList>
            <person name="Martin H S."/>
        </authorList>
    </citation>
    <scope>NUCLEOTIDE SEQUENCE</scope>
</reference>
<dbReference type="EMBL" id="OV170229">
    <property type="protein sequence ID" value="CAH0731739.1"/>
    <property type="molecule type" value="Genomic_DNA"/>
</dbReference>
<evidence type="ECO:0000256" key="13">
    <source>
        <dbReference type="SAM" id="MobiDB-lite"/>
    </source>
</evidence>
<dbReference type="Gene3D" id="3.30.420.40">
    <property type="match status" value="1"/>
</dbReference>
<evidence type="ECO:0000256" key="7">
    <source>
        <dbReference type="ARBA" id="ARBA00022840"/>
    </source>
</evidence>
<keyword evidence="8 12" id="KW-0324">Glycolysis</keyword>
<keyword evidence="17" id="KW-1185">Reference proteome</keyword>
<keyword evidence="6 12" id="KW-0418">Kinase</keyword>
<evidence type="ECO:0000256" key="12">
    <source>
        <dbReference type="RuleBase" id="RU362007"/>
    </source>
</evidence>
<evidence type="ECO:0000256" key="2">
    <source>
        <dbReference type="ARBA" id="ARBA00005028"/>
    </source>
</evidence>
<feature type="domain" description="Hexokinase N-terminal" evidence="14">
    <location>
        <begin position="116"/>
        <end position="299"/>
    </location>
</feature>
<dbReference type="GO" id="GO:0005524">
    <property type="term" value="F:ATP binding"/>
    <property type="evidence" value="ECO:0007669"/>
    <property type="project" value="UniProtKB-UniRule"/>
</dbReference>
<dbReference type="GO" id="GO:0004340">
    <property type="term" value="F:glucokinase activity"/>
    <property type="evidence" value="ECO:0007669"/>
    <property type="project" value="TreeGrafter"/>
</dbReference>
<sequence>MTISPDDIPSFRHRHTVEDTPHPCIYPHSIMSTVVEKCPSVARVNGHGPYVNGTNGTVTNGTTTNGTATNGTTTNGTATNGTAPGGAAWEQQFLPPPLQLDDRVRAIKTDTKLSGLVLCGATLRRVGEVFAREIENGLRERPSSLQMENTYVPELPDGTEEGVFLALDLGGTNFRVLLLELQNGQLVREDVKQYHISDALRVSPGVELFNFLADCVLDFLRSEGMEGDELSLGFTFSFPMKQHSISSGELMTWTKSFKCGGMEGVDVAALLQDCLHERGLKITVQVLLNDTTGTLVAGAALDPDVAIAVIMGTGSNGCYMERAERVQHWEAAHERVRDVCVDIEWGAFGDNGCLSFLRTEFDEEVDDNSLLAMSFTFEKYIGGKYLGELLCAVLRGLARDGLFPAAPARGSLLSSHVSMFEEENVSGAWSRTVEALGAACGRGVTRSDALVAQHVARVISNRAAQLVSVCIATLLQRMGRPRVAVAVDGSVFKCHPRIRALMDKYIALLAPHHKFTLLGAEDGSGKGSALTAAIAARLASQALSYTK</sequence>
<evidence type="ECO:0000256" key="8">
    <source>
        <dbReference type="ARBA" id="ARBA00023152"/>
    </source>
</evidence>
<dbReference type="EC" id="2.7.1.-" evidence="12"/>
<keyword evidence="4 12" id="KW-0808">Transferase</keyword>
<dbReference type="InterPro" id="IPR022673">
    <property type="entry name" value="Hexokinase_C"/>
</dbReference>
<dbReference type="GO" id="GO:0006096">
    <property type="term" value="P:glycolytic process"/>
    <property type="evidence" value="ECO:0007669"/>
    <property type="project" value="UniProtKB-UniPathway"/>
</dbReference>
<dbReference type="InterPro" id="IPR043129">
    <property type="entry name" value="ATPase_NBD"/>
</dbReference>
<comment type="catalytic activity">
    <reaction evidence="11">
        <text>D-glucose + ATP = D-glucose 6-phosphate + ADP + H(+)</text>
        <dbReference type="Rhea" id="RHEA:17825"/>
        <dbReference type="ChEBI" id="CHEBI:4167"/>
        <dbReference type="ChEBI" id="CHEBI:15378"/>
        <dbReference type="ChEBI" id="CHEBI:30616"/>
        <dbReference type="ChEBI" id="CHEBI:61548"/>
        <dbReference type="ChEBI" id="CHEBI:456216"/>
        <dbReference type="EC" id="2.7.1.1"/>
    </reaction>
    <physiologicalReaction direction="left-to-right" evidence="11">
        <dbReference type="Rhea" id="RHEA:17826"/>
    </physiologicalReaction>
</comment>
<dbReference type="PRINTS" id="PR00475">
    <property type="entry name" value="HEXOKINASE"/>
</dbReference>
<evidence type="ECO:0000256" key="6">
    <source>
        <dbReference type="ARBA" id="ARBA00022777"/>
    </source>
</evidence>
<comment type="catalytic activity">
    <reaction evidence="9">
        <text>a D-hexose + ATP = a D-hexose 6-phosphate + ADP + H(+)</text>
        <dbReference type="Rhea" id="RHEA:22740"/>
        <dbReference type="ChEBI" id="CHEBI:4194"/>
        <dbReference type="ChEBI" id="CHEBI:15378"/>
        <dbReference type="ChEBI" id="CHEBI:30616"/>
        <dbReference type="ChEBI" id="CHEBI:229467"/>
        <dbReference type="ChEBI" id="CHEBI:456216"/>
        <dbReference type="EC" id="2.7.1.1"/>
    </reaction>
    <physiologicalReaction direction="left-to-right" evidence="9">
        <dbReference type="Rhea" id="RHEA:22741"/>
    </physiologicalReaction>
</comment>
<evidence type="ECO:0000256" key="10">
    <source>
        <dbReference type="ARBA" id="ARBA00047905"/>
    </source>
</evidence>
<evidence type="ECO:0000256" key="4">
    <source>
        <dbReference type="ARBA" id="ARBA00022679"/>
    </source>
</evidence>
<dbReference type="InterPro" id="IPR019807">
    <property type="entry name" value="Hexokinase_BS"/>
</dbReference>
<accession>A0A8J9YGQ0</accession>
<dbReference type="UniPathway" id="UPA00109">
    <property type="reaction ID" value="UER00180"/>
</dbReference>
<dbReference type="Pfam" id="PF03727">
    <property type="entry name" value="Hexokinase_2"/>
    <property type="match status" value="1"/>
</dbReference>
<dbReference type="PANTHER" id="PTHR19443:SF54">
    <property type="entry name" value="PHOSPHOTRANSFERASE"/>
    <property type="match status" value="1"/>
</dbReference>
<dbReference type="FunFam" id="3.30.420.40:FF:000805">
    <property type="entry name" value="Hexokinase-2"/>
    <property type="match status" value="1"/>
</dbReference>
<dbReference type="PROSITE" id="PS00378">
    <property type="entry name" value="HEXOKINASE_1"/>
    <property type="match status" value="1"/>
</dbReference>
<dbReference type="GO" id="GO:0005739">
    <property type="term" value="C:mitochondrion"/>
    <property type="evidence" value="ECO:0007669"/>
    <property type="project" value="TreeGrafter"/>
</dbReference>
<dbReference type="Pfam" id="PF00349">
    <property type="entry name" value="Hexokinase_1"/>
    <property type="match status" value="1"/>
</dbReference>
<dbReference type="GO" id="GO:0006006">
    <property type="term" value="P:glucose metabolic process"/>
    <property type="evidence" value="ECO:0007669"/>
    <property type="project" value="TreeGrafter"/>
</dbReference>
<comment type="pathway">
    <text evidence="1">Carbohydrate degradation; glycolysis; D-glyceraldehyde 3-phosphate and glycerone phosphate from D-glucose: step 1/4.</text>
</comment>
<evidence type="ECO:0000313" key="17">
    <source>
        <dbReference type="Proteomes" id="UP000838878"/>
    </source>
</evidence>
<evidence type="ECO:0000256" key="5">
    <source>
        <dbReference type="ARBA" id="ARBA00022741"/>
    </source>
</evidence>
<dbReference type="SUPFAM" id="SSF53067">
    <property type="entry name" value="Actin-like ATPase domain"/>
    <property type="match status" value="2"/>
</dbReference>
<keyword evidence="5 12" id="KW-0547">Nucleotide-binding</keyword>
<dbReference type="AlphaFoldDB" id="A0A8J9YGQ0"/>
<evidence type="ECO:0000256" key="9">
    <source>
        <dbReference type="ARBA" id="ARBA00044613"/>
    </source>
</evidence>
<feature type="domain" description="Hexokinase C-terminal" evidence="15">
    <location>
        <begin position="307"/>
        <end position="534"/>
    </location>
</feature>
<comment type="pathway">
    <text evidence="2">Carbohydrate metabolism; hexose metabolism.</text>
</comment>
<evidence type="ECO:0000256" key="3">
    <source>
        <dbReference type="ARBA" id="ARBA00009225"/>
    </source>
</evidence>
<dbReference type="Proteomes" id="UP000838878">
    <property type="component" value="Chromosome 9"/>
</dbReference>
<evidence type="ECO:0000313" key="16">
    <source>
        <dbReference type="EMBL" id="CAH0731739.1"/>
    </source>
</evidence>
<evidence type="ECO:0000259" key="14">
    <source>
        <dbReference type="Pfam" id="PF00349"/>
    </source>
</evidence>
<comment type="catalytic activity">
    <reaction evidence="10">
        <text>D-fructose + ATP = D-fructose 6-phosphate + ADP + H(+)</text>
        <dbReference type="Rhea" id="RHEA:16125"/>
        <dbReference type="ChEBI" id="CHEBI:15378"/>
        <dbReference type="ChEBI" id="CHEBI:30616"/>
        <dbReference type="ChEBI" id="CHEBI:37721"/>
        <dbReference type="ChEBI" id="CHEBI:61527"/>
        <dbReference type="ChEBI" id="CHEBI:456216"/>
        <dbReference type="EC" id="2.7.1.1"/>
    </reaction>
    <physiologicalReaction direction="left-to-right" evidence="10">
        <dbReference type="Rhea" id="RHEA:16126"/>
    </physiologicalReaction>
</comment>
<dbReference type="UniPathway" id="UPA00242"/>
<dbReference type="OrthoDB" id="419537at2759"/>
<dbReference type="InterPro" id="IPR001312">
    <property type="entry name" value="Hexokinase"/>
</dbReference>
<dbReference type="GO" id="GO:0008865">
    <property type="term" value="F:fructokinase activity"/>
    <property type="evidence" value="ECO:0007669"/>
    <property type="project" value="TreeGrafter"/>
</dbReference>
<feature type="region of interest" description="Disordered" evidence="13">
    <location>
        <begin position="52"/>
        <end position="90"/>
    </location>
</feature>
<evidence type="ECO:0000256" key="11">
    <source>
        <dbReference type="ARBA" id="ARBA00048160"/>
    </source>
</evidence>
<gene>
    <name evidence="16" type="ORF">BINO364_LOCUS16531</name>
</gene>
<dbReference type="GO" id="GO:0005536">
    <property type="term" value="F:D-glucose binding"/>
    <property type="evidence" value="ECO:0007669"/>
    <property type="project" value="InterPro"/>
</dbReference>
<proteinExistence type="inferred from homology"/>
<feature type="compositionally biased region" description="Low complexity" evidence="13">
    <location>
        <begin position="52"/>
        <end position="88"/>
    </location>
</feature>
<keyword evidence="7 12" id="KW-0067">ATP-binding</keyword>